<keyword evidence="1" id="KW-1015">Disulfide bond</keyword>
<reference evidence="4 5" key="1">
    <citation type="journal article" date="2008" name="Nature">
        <title>Genome analysis of the platypus reveals unique signatures of evolution.</title>
        <authorList>
            <person name="Warren W.C."/>
            <person name="Hillier L.W."/>
            <person name="Marshall Graves J.A."/>
            <person name="Birney E."/>
            <person name="Ponting C.P."/>
            <person name="Grutzner F."/>
            <person name="Belov K."/>
            <person name="Miller W."/>
            <person name="Clarke L."/>
            <person name="Chinwalla A.T."/>
            <person name="Yang S.P."/>
            <person name="Heger A."/>
            <person name="Locke D.P."/>
            <person name="Miethke P."/>
            <person name="Waters P.D."/>
            <person name="Veyrunes F."/>
            <person name="Fulton L."/>
            <person name="Fulton B."/>
            <person name="Graves T."/>
            <person name="Wallis J."/>
            <person name="Puente X.S."/>
            <person name="Lopez-Otin C."/>
            <person name="Ordonez G.R."/>
            <person name="Eichler E.E."/>
            <person name="Chen L."/>
            <person name="Cheng Z."/>
            <person name="Deakin J.E."/>
            <person name="Alsop A."/>
            <person name="Thompson K."/>
            <person name="Kirby P."/>
            <person name="Papenfuss A.T."/>
            <person name="Wakefield M.J."/>
            <person name="Olender T."/>
            <person name="Lancet D."/>
            <person name="Huttley G.A."/>
            <person name="Smit A.F."/>
            <person name="Pask A."/>
            <person name="Temple-Smith P."/>
            <person name="Batzer M.A."/>
            <person name="Walker J.A."/>
            <person name="Konkel M.K."/>
            <person name="Harris R.S."/>
            <person name="Whittington C.M."/>
            <person name="Wong E.S."/>
            <person name="Gemmell N.J."/>
            <person name="Buschiazzo E."/>
            <person name="Vargas Jentzsch I.M."/>
            <person name="Merkel A."/>
            <person name="Schmitz J."/>
            <person name="Zemann A."/>
            <person name="Churakov G."/>
            <person name="Kriegs J.O."/>
            <person name="Brosius J."/>
            <person name="Murchison E.P."/>
            <person name="Sachidanandam R."/>
            <person name="Smith C."/>
            <person name="Hannon G.J."/>
            <person name="Tsend-Ayush E."/>
            <person name="McMillan D."/>
            <person name="Attenborough R."/>
            <person name="Rens W."/>
            <person name="Ferguson-Smith M."/>
            <person name="Lefevre C.M."/>
            <person name="Sharp J.A."/>
            <person name="Nicholas K.R."/>
            <person name="Ray D.A."/>
            <person name="Kube M."/>
            <person name="Reinhardt R."/>
            <person name="Pringle T.H."/>
            <person name="Taylor J."/>
            <person name="Jones R.C."/>
            <person name="Nixon B."/>
            <person name="Dacheux J.L."/>
            <person name="Niwa H."/>
            <person name="Sekita Y."/>
            <person name="Huang X."/>
            <person name="Stark A."/>
            <person name="Kheradpour P."/>
            <person name="Kellis M."/>
            <person name="Flicek P."/>
            <person name="Chen Y."/>
            <person name="Webber C."/>
            <person name="Hardison R."/>
            <person name="Nelson J."/>
            <person name="Hallsworth-Pepin K."/>
            <person name="Delehaunty K."/>
            <person name="Markovic C."/>
            <person name="Minx P."/>
            <person name="Feng Y."/>
            <person name="Kremitzki C."/>
            <person name="Mitreva M."/>
            <person name="Glasscock J."/>
            <person name="Wylie T."/>
            <person name="Wohldmann P."/>
            <person name="Thiru P."/>
            <person name="Nhan M.N."/>
            <person name="Pohl C.S."/>
            <person name="Smith S.M."/>
            <person name="Hou S."/>
            <person name="Nefedov M."/>
            <person name="de Jong P.J."/>
            <person name="Renfree M.B."/>
            <person name="Mardis E.R."/>
            <person name="Wilson R.K."/>
        </authorList>
    </citation>
    <scope>NUCLEOTIDE SEQUENCE [LARGE SCALE GENOMIC DNA]</scope>
    <source>
        <strain evidence="4 5">Glennie</strain>
    </source>
</reference>
<dbReference type="Proteomes" id="UP000002279">
    <property type="component" value="Chromosome 14"/>
</dbReference>
<dbReference type="Bgee" id="ENSOANG00000021325">
    <property type="expression patterns" value="Expressed in testis and 4 other cell types or tissues"/>
</dbReference>
<feature type="domain" description="Ig-like" evidence="3">
    <location>
        <begin position="441"/>
        <end position="534"/>
    </location>
</feature>
<evidence type="ECO:0000256" key="2">
    <source>
        <dbReference type="ARBA" id="ARBA00023319"/>
    </source>
</evidence>
<dbReference type="SMART" id="SM00407">
    <property type="entry name" value="IGc1"/>
    <property type="match status" value="9"/>
</dbReference>
<dbReference type="InterPro" id="IPR007110">
    <property type="entry name" value="Ig-like_dom"/>
</dbReference>
<feature type="domain" description="Ig-like" evidence="3">
    <location>
        <begin position="966"/>
        <end position="1066"/>
    </location>
</feature>
<proteinExistence type="predicted"/>
<feature type="domain" description="Ig-like" evidence="3">
    <location>
        <begin position="651"/>
        <end position="751"/>
    </location>
</feature>
<dbReference type="GeneTree" id="ENSGT00940000163076"/>
<dbReference type="InParanoid" id="A0A6I8N1T2"/>
<dbReference type="GO" id="GO:0042571">
    <property type="term" value="C:immunoglobulin complex, circulating"/>
    <property type="evidence" value="ECO:0000318"/>
    <property type="project" value="GO_Central"/>
</dbReference>
<feature type="domain" description="Ig-like" evidence="3">
    <location>
        <begin position="18"/>
        <end position="107"/>
    </location>
</feature>
<dbReference type="PROSITE" id="PS00290">
    <property type="entry name" value="IG_MHC"/>
    <property type="match status" value="5"/>
</dbReference>
<keyword evidence="2" id="KW-0393">Immunoglobulin domain</keyword>
<feature type="domain" description="Ig-like" evidence="3">
    <location>
        <begin position="334"/>
        <end position="432"/>
    </location>
</feature>
<dbReference type="InterPro" id="IPR003597">
    <property type="entry name" value="Ig_C1-set"/>
</dbReference>
<dbReference type="GO" id="GO:0006958">
    <property type="term" value="P:complement activation, classical pathway"/>
    <property type="evidence" value="ECO:0000318"/>
    <property type="project" value="GO_Central"/>
</dbReference>
<dbReference type="Pfam" id="PF07654">
    <property type="entry name" value="C1-set"/>
    <property type="match status" value="10"/>
</dbReference>
<dbReference type="FunFam" id="2.60.40.10:FF:001690">
    <property type="entry name" value="Immunoglobulin heavy constant epsilon"/>
    <property type="match status" value="1"/>
</dbReference>
<dbReference type="InterPro" id="IPR003599">
    <property type="entry name" value="Ig_sub"/>
</dbReference>
<dbReference type="Ensembl" id="ENSOANT00000068228.1">
    <property type="protein sequence ID" value="ENSOANP00000035014.1"/>
    <property type="gene ID" value="ENSOANG00000021325.3"/>
</dbReference>
<organism evidence="4 5">
    <name type="scientific">Ornithorhynchus anatinus</name>
    <name type="common">Duckbill platypus</name>
    <dbReference type="NCBI Taxonomy" id="9258"/>
    <lineage>
        <taxon>Eukaryota</taxon>
        <taxon>Metazoa</taxon>
        <taxon>Chordata</taxon>
        <taxon>Craniata</taxon>
        <taxon>Vertebrata</taxon>
        <taxon>Euteleostomi</taxon>
        <taxon>Mammalia</taxon>
        <taxon>Monotremata</taxon>
        <taxon>Ornithorhynchidae</taxon>
        <taxon>Ornithorhynchus</taxon>
    </lineage>
</organism>
<dbReference type="InterPro" id="IPR036179">
    <property type="entry name" value="Ig-like_dom_sf"/>
</dbReference>
<reference evidence="4" key="2">
    <citation type="submission" date="2025-08" db="UniProtKB">
        <authorList>
            <consortium name="Ensembl"/>
        </authorList>
    </citation>
    <scope>IDENTIFICATION</scope>
    <source>
        <strain evidence="4">Glennie</strain>
    </source>
</reference>
<dbReference type="SMART" id="SM00409">
    <property type="entry name" value="IG"/>
    <property type="match status" value="5"/>
</dbReference>
<dbReference type="PANTHER" id="PTHR23411">
    <property type="entry name" value="TAPASIN"/>
    <property type="match status" value="1"/>
</dbReference>
<dbReference type="InterPro" id="IPR050380">
    <property type="entry name" value="Immune_Resp_Modulators"/>
</dbReference>
<evidence type="ECO:0000259" key="3">
    <source>
        <dbReference type="PROSITE" id="PS50835"/>
    </source>
</evidence>
<evidence type="ECO:0000313" key="5">
    <source>
        <dbReference type="Proteomes" id="UP000002279"/>
    </source>
</evidence>
<dbReference type="GO" id="GO:0019731">
    <property type="term" value="P:antibacterial humoral response"/>
    <property type="evidence" value="ECO:0000318"/>
    <property type="project" value="GO_Central"/>
</dbReference>
<dbReference type="GO" id="GO:0003823">
    <property type="term" value="F:antigen binding"/>
    <property type="evidence" value="ECO:0000318"/>
    <property type="project" value="GO_Central"/>
</dbReference>
<reference evidence="4" key="3">
    <citation type="submission" date="2025-09" db="UniProtKB">
        <authorList>
            <consortium name="Ensembl"/>
        </authorList>
    </citation>
    <scope>IDENTIFICATION</scope>
    <source>
        <strain evidence="4">Glennie</strain>
    </source>
</reference>
<feature type="domain" description="Ig-like" evidence="3">
    <location>
        <begin position="865"/>
        <end position="957"/>
    </location>
</feature>
<feature type="domain" description="Ig-like" evidence="3">
    <location>
        <begin position="764"/>
        <end position="856"/>
    </location>
</feature>
<gene>
    <name evidence="4" type="primary">LOC100076770</name>
</gene>
<name>A0A6I8N1T2_ORNAN</name>
<feature type="domain" description="Ig-like" evidence="3">
    <location>
        <begin position="546"/>
        <end position="643"/>
    </location>
</feature>
<feature type="domain" description="Ig-like" evidence="3">
    <location>
        <begin position="235"/>
        <end position="319"/>
    </location>
</feature>
<feature type="domain" description="Ig-like" evidence="3">
    <location>
        <begin position="119"/>
        <end position="219"/>
    </location>
</feature>
<dbReference type="OMA" id="TWRENET"/>
<keyword evidence="5" id="KW-1185">Reference proteome</keyword>
<dbReference type="FunFam" id="2.60.40.10:FF:000463">
    <property type="entry name" value="Immunoglobulin heavy constant gamma 1"/>
    <property type="match status" value="1"/>
</dbReference>
<sequence length="1170" mass="129129">METGHVYNFSLPVGQRAPEVYPLYAGCGSPAPAEDKVTLVCLATNFSPNDLAFTWNIKDDVKNFPSVRRSDMTYIESSQLTFPASKWDSETPTCTVKHNQQKEKKIIVFKRQDQRMQPPRVHLLPPPCVGTSEGGTVELICLLLQFKPNSTEVQWLLNGRELNKPAPTLFAADQDGSFMARSLLRISSSNWEGGDTFTCRVTHPALKEGPELYNSSKCSACHSHATAMTLYLFAPSYDELVRGNGKGHATCLVLGYDLASVQISWQVNGVVTEGQTGVTRHESNGTESRTSTQTISLADWKAGRRYICRAKHPCVKEVTQELSTFDPKTPTKKPSVSVSRVFSEDSPGEEDHPTLLCNIRGFYPKELSVSWENNSHPLPRTLYSSGPVVATGNEAFSTYSLLRVGPGERGGAYTCVVMHPSTDRPTRSNKVSFDWALSRAPEVSITGHPACNAPGAETSVFRCSASNFFPAGAEILWLVKGQEQPGLTQTITRSRDGRYSASLELSVPNAQWNQLAEFTCRVSHAGATQQKNLSKCAVCQDSTPQPTLYLLPPPLEGLVLRAEALLTCLVVGYQLDQATLTWEVDKKPLAGSPSVRALVTHDNGTQSLRSHLNLSRTDWEAAHTVLCRVSHRCLFAPQEETLQPLRGADPPRKLSIHVLHPSLPQSSAEASAWLLCEVSNFSPAEIFLTWWENETSVSPSWFTTTAPFAQPGNAMYSTQSLLRIPASQGHMASTYTCMVGHVSSPSMLNISRNGVFDFLEPARPLVTAFHEPSGSSREKLVCLATDFRPKDIDMKWEVRGQERRCSDSLPSKALGNGMFQQSCALLLSLEEWTQPETYTCVVNHSSDTAAVRRELTSTQCPAWSPTAHTLPPSFEWLLQNETVVLTCVTDMFNASVEWTAGEELAALETVENKKEKFPNGSSWLFSQLKVNFSVWNSTESFSCQVKDGQSELRVNVTHIPGPVKAPKVYLFPPPTEEMSRGPSLTLVCLIKDFYPASILVQWQEGSAVLETQAAQSQNPSCDHQSRRCSAVSKLEIPKSRWMARTRYHCQVFHISRRGILIRNASTHYGKNQLGTPLPQPLPGFPASGLLPFPGPRPCPNWLGLCFLPTETASWLPFGAPSVCIGSPCSTTSFPGVFLATLKSLACHPRVFCSSFPFFSTIFHQEEEFYN</sequence>
<evidence type="ECO:0000313" key="4">
    <source>
        <dbReference type="Ensembl" id="ENSOANP00000035014.1"/>
    </source>
</evidence>
<dbReference type="InterPro" id="IPR013783">
    <property type="entry name" value="Ig-like_fold"/>
</dbReference>
<dbReference type="PROSITE" id="PS50835">
    <property type="entry name" value="IG_LIKE"/>
    <property type="match status" value="10"/>
</dbReference>
<dbReference type="AlphaFoldDB" id="A0A6I8N1T2"/>
<protein>
    <recommendedName>
        <fullName evidence="3">Ig-like domain-containing protein</fullName>
    </recommendedName>
</protein>
<evidence type="ECO:0000256" key="1">
    <source>
        <dbReference type="ARBA" id="ARBA00023157"/>
    </source>
</evidence>
<dbReference type="Gene3D" id="2.60.40.10">
    <property type="entry name" value="Immunoglobulins"/>
    <property type="match status" value="10"/>
</dbReference>
<dbReference type="CDD" id="cd00098">
    <property type="entry name" value="IgC1"/>
    <property type="match status" value="4"/>
</dbReference>
<dbReference type="InterPro" id="IPR003006">
    <property type="entry name" value="Ig/MHC_CS"/>
</dbReference>
<dbReference type="GO" id="GO:0034987">
    <property type="term" value="F:immunoglobulin receptor binding"/>
    <property type="evidence" value="ECO:0000318"/>
    <property type="project" value="GO_Central"/>
</dbReference>
<accession>A0A6I8N1T2</accession>
<dbReference type="SUPFAM" id="SSF48726">
    <property type="entry name" value="Immunoglobulin"/>
    <property type="match status" value="10"/>
</dbReference>